<keyword evidence="7" id="KW-1185">Reference proteome</keyword>
<dbReference type="PANTHER" id="PTHR11040">
    <property type="entry name" value="ZINC/IRON TRANSPORTER"/>
    <property type="match status" value="1"/>
</dbReference>
<evidence type="ECO:0008006" key="8">
    <source>
        <dbReference type="Google" id="ProtNLM"/>
    </source>
</evidence>
<feature type="transmembrane region" description="Helical" evidence="5">
    <location>
        <begin position="169"/>
        <end position="187"/>
    </location>
</feature>
<dbReference type="Proteomes" id="UP000036908">
    <property type="component" value="Unassembled WGS sequence"/>
</dbReference>
<dbReference type="PATRIC" id="fig|1566026.4.peg.2749"/>
<feature type="transmembrane region" description="Helical" evidence="5">
    <location>
        <begin position="136"/>
        <end position="157"/>
    </location>
</feature>
<dbReference type="AlphaFoldDB" id="A0A0L8ANP5"/>
<keyword evidence="3 5" id="KW-1133">Transmembrane helix</keyword>
<sequence length="248" mass="27341">MLINVTILLLCALVPGLFILGNATFSETKIRYFLVFAGAYLFSVTVIHLIPDIFMSGEDPFNLGLYILIGFFIQKILENFSNGVEHGHTHIHTRVPVTYLLIALVLHSFLEGSILTDSLHSNHSPDSVYSHGSSPKILLGIVMHKIPASLALMALLVAQLKNKYKAFGLLFIFAISSPLGLITSEYFSHSNLLPEKYLIIFFAVVAGSFLQISTTIFIESDPHHKLNWKKFSVSLLGAAAAVLAQLMI</sequence>
<evidence type="ECO:0000256" key="2">
    <source>
        <dbReference type="ARBA" id="ARBA00022692"/>
    </source>
</evidence>
<protein>
    <recommendedName>
        <fullName evidence="8">Zinc permease</fullName>
    </recommendedName>
</protein>
<feature type="transmembrane region" description="Helical" evidence="5">
    <location>
        <begin position="32"/>
        <end position="54"/>
    </location>
</feature>
<organism evidence="6 7">
    <name type="scientific">Roseivirga seohaensis subsp. aquiponti</name>
    <dbReference type="NCBI Taxonomy" id="1566026"/>
    <lineage>
        <taxon>Bacteria</taxon>
        <taxon>Pseudomonadati</taxon>
        <taxon>Bacteroidota</taxon>
        <taxon>Cytophagia</taxon>
        <taxon>Cytophagales</taxon>
        <taxon>Roseivirgaceae</taxon>
        <taxon>Roseivirga</taxon>
    </lineage>
</organism>
<dbReference type="GO" id="GO:0016020">
    <property type="term" value="C:membrane"/>
    <property type="evidence" value="ECO:0007669"/>
    <property type="project" value="UniProtKB-SubCell"/>
</dbReference>
<keyword evidence="4 5" id="KW-0472">Membrane</keyword>
<keyword evidence="2 5" id="KW-0812">Transmembrane</keyword>
<dbReference type="PANTHER" id="PTHR11040:SF44">
    <property type="entry name" value="PROTEIN ZNTC-RELATED"/>
    <property type="match status" value="1"/>
</dbReference>
<comment type="caution">
    <text evidence="6">The sequence shown here is derived from an EMBL/GenBank/DDBJ whole genome shotgun (WGS) entry which is preliminary data.</text>
</comment>
<dbReference type="RefSeq" id="WP_071426713.1">
    <property type="nucleotide sequence ID" value="NZ_JSVA01000005.1"/>
</dbReference>
<feature type="transmembrane region" description="Helical" evidence="5">
    <location>
        <begin position="97"/>
        <end position="116"/>
    </location>
</feature>
<feature type="transmembrane region" description="Helical" evidence="5">
    <location>
        <begin position="60"/>
        <end position="77"/>
    </location>
</feature>
<reference evidence="7" key="1">
    <citation type="submission" date="2014-11" db="EMBL/GenBank/DDBJ databases">
        <title>Genome sequencing of Roseivirga sp. D-25.</title>
        <authorList>
            <person name="Selvaratnam C."/>
            <person name="Thevarajoo S."/>
            <person name="Goh K.M."/>
            <person name="Eee R."/>
            <person name="Chan K.-G."/>
            <person name="Chong C.S."/>
        </authorList>
    </citation>
    <scope>NUCLEOTIDE SEQUENCE [LARGE SCALE GENOMIC DNA]</scope>
    <source>
        <strain evidence="7">D-25</strain>
    </source>
</reference>
<accession>A0A0L8ANP5</accession>
<evidence type="ECO:0000256" key="3">
    <source>
        <dbReference type="ARBA" id="ARBA00022989"/>
    </source>
</evidence>
<dbReference type="EMBL" id="JSVA01000005">
    <property type="protein sequence ID" value="KOF03845.1"/>
    <property type="molecule type" value="Genomic_DNA"/>
</dbReference>
<feature type="transmembrane region" description="Helical" evidence="5">
    <location>
        <begin position="6"/>
        <end position="25"/>
    </location>
</feature>
<dbReference type="Pfam" id="PF02535">
    <property type="entry name" value="Zip"/>
    <property type="match status" value="1"/>
</dbReference>
<dbReference type="GO" id="GO:0005385">
    <property type="term" value="F:zinc ion transmembrane transporter activity"/>
    <property type="evidence" value="ECO:0007669"/>
    <property type="project" value="TreeGrafter"/>
</dbReference>
<name>A0A0L8ANP5_9BACT</name>
<proteinExistence type="predicted"/>
<evidence type="ECO:0000256" key="5">
    <source>
        <dbReference type="SAM" id="Phobius"/>
    </source>
</evidence>
<comment type="subcellular location">
    <subcellularLocation>
        <location evidence="1">Membrane</location>
        <topology evidence="1">Multi-pass membrane protein</topology>
    </subcellularLocation>
</comment>
<feature type="transmembrane region" description="Helical" evidence="5">
    <location>
        <begin position="199"/>
        <end position="218"/>
    </location>
</feature>
<evidence type="ECO:0000313" key="6">
    <source>
        <dbReference type="EMBL" id="KOF03845.1"/>
    </source>
</evidence>
<dbReference type="InterPro" id="IPR003689">
    <property type="entry name" value="ZIP"/>
</dbReference>
<gene>
    <name evidence="6" type="ORF">OB69_04635</name>
</gene>
<evidence type="ECO:0000256" key="1">
    <source>
        <dbReference type="ARBA" id="ARBA00004141"/>
    </source>
</evidence>
<evidence type="ECO:0000256" key="4">
    <source>
        <dbReference type="ARBA" id="ARBA00023136"/>
    </source>
</evidence>
<evidence type="ECO:0000313" key="7">
    <source>
        <dbReference type="Proteomes" id="UP000036908"/>
    </source>
</evidence>